<dbReference type="GO" id="GO:0043130">
    <property type="term" value="F:ubiquitin binding"/>
    <property type="evidence" value="ECO:0007669"/>
    <property type="project" value="InterPro"/>
</dbReference>
<evidence type="ECO:0000313" key="3">
    <source>
        <dbReference type="EMBL" id="CAE2311836.1"/>
    </source>
</evidence>
<evidence type="ECO:0000259" key="2">
    <source>
        <dbReference type="PROSITE" id="PS50179"/>
    </source>
</evidence>
<dbReference type="Gene3D" id="1.25.40.90">
    <property type="match status" value="1"/>
</dbReference>
<organism evidence="3">
    <name type="scientific">Guillardia theta</name>
    <name type="common">Cryptophyte</name>
    <name type="synonym">Cryptomonas phi</name>
    <dbReference type="NCBI Taxonomy" id="55529"/>
    <lineage>
        <taxon>Eukaryota</taxon>
        <taxon>Cryptophyceae</taxon>
        <taxon>Pyrenomonadales</taxon>
        <taxon>Geminigeraceae</taxon>
        <taxon>Guillardia</taxon>
    </lineage>
</organism>
<dbReference type="InterPro" id="IPR008942">
    <property type="entry name" value="ENTH_VHS"/>
</dbReference>
<sequence length="516" mass="56199">MWLFGAPRANEHGTSTDPYTCISSAVLRACTPGVGRDVIEVALLEMEPYMEEQKYIAECLKHMKCRIKDFEPMVQKSGLEFLNFCMSKFGRTFRVEVHRKVLSRVLKFAQPKFKYPKTICDLSKKLIVDWAEKYGAEATEFASAARALGWVGATGGVVPPAMNPSIASGYIEQSPTVPPTQQFDASQLADASPFYVSAMKAAQGNPSVSPEAVQHLGAAAQRPVQKMTFDQASEILGLMASVLDDHSADHALDDTVDIIAQRCAAAIEWIQAEILGDDAKAEDYMNQLIDLNDKLRREVKRYYSRKKHAAKSSSKHHTSPSNSHSKAEENNTSAEGNLIDLLINPVPGPETLLSASAPPMPDESPSAARDVNGAVNPPVVNPVTSDLPTSAGFPLPHSKARQEPSLTEVFDRINVNAQVKTISISAPLTPPAAGGGAGTQGLDARRSRQEGETQLDQERCQGEQIKDQRAEGLRACLPCPADRGRQDPDFVSIANQKKLKGFQYLEELQQFGNLAV</sequence>
<feature type="domain" description="VHS" evidence="2">
    <location>
        <begin position="58"/>
        <end position="159"/>
    </location>
</feature>
<feature type="region of interest" description="Disordered" evidence="1">
    <location>
        <begin position="303"/>
        <end position="332"/>
    </location>
</feature>
<name>A0A7S4NVA5_GUITH</name>
<feature type="region of interest" description="Disordered" evidence="1">
    <location>
        <begin position="349"/>
        <end position="373"/>
    </location>
</feature>
<evidence type="ECO:0000256" key="1">
    <source>
        <dbReference type="SAM" id="MobiDB-lite"/>
    </source>
</evidence>
<dbReference type="EMBL" id="HBKN01028240">
    <property type="protein sequence ID" value="CAE2311836.1"/>
    <property type="molecule type" value="Transcribed_RNA"/>
</dbReference>
<dbReference type="AlphaFoldDB" id="A0A7S4NVA5"/>
<gene>
    <name evidence="3" type="ORF">GTHE00462_LOCUS21860</name>
</gene>
<dbReference type="SUPFAM" id="SSF48464">
    <property type="entry name" value="ENTH/VHS domain"/>
    <property type="match status" value="1"/>
</dbReference>
<feature type="region of interest" description="Disordered" evidence="1">
    <location>
        <begin position="426"/>
        <end position="460"/>
    </location>
</feature>
<feature type="compositionally biased region" description="Basic and acidic residues" evidence="1">
    <location>
        <begin position="443"/>
        <end position="460"/>
    </location>
</feature>
<dbReference type="PROSITE" id="PS50179">
    <property type="entry name" value="VHS"/>
    <property type="match status" value="1"/>
</dbReference>
<protein>
    <recommendedName>
        <fullName evidence="2">VHS domain-containing protein</fullName>
    </recommendedName>
</protein>
<dbReference type="GO" id="GO:0035091">
    <property type="term" value="F:phosphatidylinositol binding"/>
    <property type="evidence" value="ECO:0007669"/>
    <property type="project" value="InterPro"/>
</dbReference>
<proteinExistence type="predicted"/>
<reference evidence="3" key="1">
    <citation type="submission" date="2021-01" db="EMBL/GenBank/DDBJ databases">
        <authorList>
            <person name="Corre E."/>
            <person name="Pelletier E."/>
            <person name="Niang G."/>
            <person name="Scheremetjew M."/>
            <person name="Finn R."/>
            <person name="Kale V."/>
            <person name="Holt S."/>
            <person name="Cochrane G."/>
            <person name="Meng A."/>
            <person name="Brown T."/>
            <person name="Cohen L."/>
        </authorList>
    </citation>
    <scope>NUCLEOTIDE SEQUENCE</scope>
    <source>
        <strain evidence="3">CCMP 2712</strain>
    </source>
</reference>
<accession>A0A7S4NVA5</accession>
<feature type="compositionally biased region" description="Basic residues" evidence="1">
    <location>
        <begin position="303"/>
        <end position="318"/>
    </location>
</feature>
<dbReference type="InterPro" id="IPR002014">
    <property type="entry name" value="VHS_dom"/>
</dbReference>